<proteinExistence type="predicted"/>
<evidence type="ECO:0000313" key="1">
    <source>
        <dbReference type="EMBL" id="ASV44842.1"/>
    </source>
</evidence>
<reference evidence="1 2" key="1">
    <citation type="submission" date="2017-07" db="EMBL/GenBank/DDBJ databases">
        <authorList>
            <person name="Gasior T."/>
        </authorList>
    </citation>
    <scope>NUCLEOTIDE SEQUENCE [LARGE SCALE GENOMIC DNA]</scope>
    <source>
        <strain evidence="1 2">Escherichia phage vB_EcoS-95</strain>
    </source>
</reference>
<evidence type="ECO:0000313" key="2">
    <source>
        <dbReference type="Proteomes" id="UP000282198"/>
    </source>
</evidence>
<dbReference type="EMBL" id="MF564201">
    <property type="protein sequence ID" value="ASV44842.1"/>
    <property type="molecule type" value="Genomic_DNA"/>
</dbReference>
<protein>
    <submittedName>
        <fullName evidence="1">Uncharacterized protein</fullName>
    </submittedName>
</protein>
<gene>
    <name evidence="1" type="ORF">vBEcoS95_39</name>
</gene>
<accession>A0A3S5XAM3</accession>
<name>A0A3S5XAM3_9CAUD</name>
<dbReference type="Proteomes" id="UP000282198">
    <property type="component" value="Segment"/>
</dbReference>
<keyword evidence="2" id="KW-1185">Reference proteome</keyword>
<sequence>MTTWILLILMIDGGVDHIEMNSQQSCIEAREQIKNNNRFYVYTHTLCIKK</sequence>
<organism evidence="1 2">
    <name type="scientific">Escherichia phage vB_EcoS-95</name>
    <dbReference type="NCBI Taxonomy" id="2026130"/>
    <lineage>
        <taxon>Viruses</taxon>
        <taxon>Duplodnaviria</taxon>
        <taxon>Heunggongvirae</taxon>
        <taxon>Uroviricota</taxon>
        <taxon>Caudoviricetes</taxon>
        <taxon>Drexlerviridae</taxon>
        <taxon>Tempevirinae</taxon>
        <taxon>Warwickvirus</taxon>
        <taxon>Warwickvirus wv95</taxon>
    </lineage>
</organism>